<dbReference type="InterPro" id="IPR032623">
    <property type="entry name" value="FecR_N"/>
</dbReference>
<sequence>MHPADDVSSTAADSDEPRESPPLDRAVARAAAAWLVRLREDASPEDIDACARWRASDPEHERAWQRAQRLNEKFAMLPASVGVRTLGRRARTDRRFALKALTVAFTAGPASYAAYRAMRWRDWLSDERTAVGERRFVMLADGTRIDLNTSTAIDIAFTASERRVVLNDGEILVETGRDAGNTSGVYRPFIVETRQGRIRALGTRFVVRNDDAAQASRVAVLHGAVEVTPVDAPERATVLDAGQQTRFTATSIDAIEAADRHAGDWSRGVLFADGMRLADFIGELGRYRHGLLRCDPEVANLRITGAFQLGNIENVLAALPRTLPVNVVYRTRYWVTIAAANNGSGGADGNSASAANNAKGG</sequence>
<organism evidence="4 5">
    <name type="scientific">Paraburkholderia edwinii</name>
    <dbReference type="NCBI Taxonomy" id="2861782"/>
    <lineage>
        <taxon>Bacteria</taxon>
        <taxon>Pseudomonadati</taxon>
        <taxon>Pseudomonadota</taxon>
        <taxon>Betaproteobacteria</taxon>
        <taxon>Burkholderiales</taxon>
        <taxon>Burkholderiaceae</taxon>
        <taxon>Paraburkholderia</taxon>
    </lineage>
</organism>
<dbReference type="RefSeq" id="WP_219801255.1">
    <property type="nucleotide sequence ID" value="NZ_CP080096.1"/>
</dbReference>
<dbReference type="EMBL" id="CP080096">
    <property type="protein sequence ID" value="QYD71826.1"/>
    <property type="molecule type" value="Genomic_DNA"/>
</dbReference>
<feature type="compositionally biased region" description="Low complexity" evidence="1">
    <location>
        <begin position="1"/>
        <end position="12"/>
    </location>
</feature>
<dbReference type="InterPro" id="IPR006860">
    <property type="entry name" value="FecR"/>
</dbReference>
<proteinExistence type="predicted"/>
<dbReference type="Gene3D" id="2.60.120.1440">
    <property type="match status" value="1"/>
</dbReference>
<name>A0ABX8US26_9BURK</name>
<evidence type="ECO:0000259" key="2">
    <source>
        <dbReference type="Pfam" id="PF04773"/>
    </source>
</evidence>
<dbReference type="PANTHER" id="PTHR30273">
    <property type="entry name" value="PERIPLASMIC SIGNAL SENSOR AND SIGMA FACTOR ACTIVATOR FECR-RELATED"/>
    <property type="match status" value="1"/>
</dbReference>
<keyword evidence="5" id="KW-1185">Reference proteome</keyword>
<dbReference type="InterPro" id="IPR012373">
    <property type="entry name" value="Ferrdict_sens_TM"/>
</dbReference>
<gene>
    <name evidence="4" type="ORF">KZJ38_33185</name>
</gene>
<feature type="domain" description="FecR N-terminal" evidence="3">
    <location>
        <begin position="29"/>
        <end position="70"/>
    </location>
</feature>
<evidence type="ECO:0000259" key="3">
    <source>
        <dbReference type="Pfam" id="PF16220"/>
    </source>
</evidence>
<feature type="region of interest" description="Disordered" evidence="1">
    <location>
        <begin position="1"/>
        <end position="24"/>
    </location>
</feature>
<evidence type="ECO:0000313" key="4">
    <source>
        <dbReference type="EMBL" id="QYD71826.1"/>
    </source>
</evidence>
<accession>A0ABX8US26</accession>
<reference evidence="4 5" key="1">
    <citation type="submission" date="2021-07" db="EMBL/GenBank/DDBJ databases">
        <title>Paraburkholderia edwinii protects Aspergillus sp. from phenazines by acting as a toxin sponge.</title>
        <authorList>
            <person name="Dahlstrom K.M."/>
            <person name="Newman D.K."/>
        </authorList>
    </citation>
    <scope>NUCLEOTIDE SEQUENCE [LARGE SCALE GENOMIC DNA]</scope>
    <source>
        <strain evidence="4 5">Pe01</strain>
    </source>
</reference>
<dbReference type="Proteomes" id="UP000826462">
    <property type="component" value="Chromosome 2"/>
</dbReference>
<dbReference type="Pfam" id="PF16220">
    <property type="entry name" value="DUF4880"/>
    <property type="match status" value="1"/>
</dbReference>
<evidence type="ECO:0000313" key="5">
    <source>
        <dbReference type="Proteomes" id="UP000826462"/>
    </source>
</evidence>
<protein>
    <submittedName>
        <fullName evidence="4">FecR domain-containing protein</fullName>
    </submittedName>
</protein>
<evidence type="ECO:0000256" key="1">
    <source>
        <dbReference type="SAM" id="MobiDB-lite"/>
    </source>
</evidence>
<dbReference type="PANTHER" id="PTHR30273:SF2">
    <property type="entry name" value="PROTEIN FECR"/>
    <property type="match status" value="1"/>
</dbReference>
<dbReference type="Pfam" id="PF04773">
    <property type="entry name" value="FecR"/>
    <property type="match status" value="1"/>
</dbReference>
<dbReference type="PIRSF" id="PIRSF018266">
    <property type="entry name" value="FecR"/>
    <property type="match status" value="1"/>
</dbReference>
<feature type="domain" description="FecR protein" evidence="2">
    <location>
        <begin position="127"/>
        <end position="226"/>
    </location>
</feature>